<dbReference type="OrthoDB" id="192383at2"/>
<evidence type="ECO:0000313" key="6">
    <source>
        <dbReference type="Proteomes" id="UP000315925"/>
    </source>
</evidence>
<evidence type="ECO:0000313" key="5">
    <source>
        <dbReference type="Proteomes" id="UP000031594"/>
    </source>
</evidence>
<dbReference type="Proteomes" id="UP000315925">
    <property type="component" value="Chromosome"/>
</dbReference>
<evidence type="ECO:0000256" key="2">
    <source>
        <dbReference type="SAM" id="Phobius"/>
    </source>
</evidence>
<dbReference type="KEGG" id="mkc:kam1_210"/>
<feature type="compositionally biased region" description="Polar residues" evidence="1">
    <location>
        <begin position="43"/>
        <end position="58"/>
    </location>
</feature>
<keyword evidence="5" id="KW-1185">Reference proteome</keyword>
<keyword evidence="2" id="KW-0812">Transmembrane</keyword>
<dbReference type="AlphaFoldDB" id="A0A0C1UPW5"/>
<feature type="region of interest" description="Disordered" evidence="1">
    <location>
        <begin position="1"/>
        <end position="58"/>
    </location>
</feature>
<organism evidence="4 6">
    <name type="scientific">Methylacidiphilum kamchatkense Kam1</name>
    <dbReference type="NCBI Taxonomy" id="1202785"/>
    <lineage>
        <taxon>Bacteria</taxon>
        <taxon>Pseudomonadati</taxon>
        <taxon>Verrucomicrobiota</taxon>
        <taxon>Methylacidiphilae</taxon>
        <taxon>Methylacidiphilales</taxon>
        <taxon>Methylacidiphilaceae</taxon>
        <taxon>Methylacidiphilum (ex Ratnadevi et al. 2023)</taxon>
    </lineage>
</organism>
<dbReference type="STRING" id="1202785.A946_11040"/>
<reference evidence="6" key="3">
    <citation type="submission" date="2019-03" db="EMBL/GenBank/DDBJ databases">
        <title>Complete genome of Methylacidiphilum kamchatkense Kam1.</title>
        <authorList>
            <person name="Kruse T."/>
            <person name="Murarilal Ratnadevi C."/>
            <person name="Erikstad H.-A."/>
            <person name="Birkeland N.-K."/>
        </authorList>
    </citation>
    <scope>NUCLEOTIDE SEQUENCE [LARGE SCALE GENOMIC DNA]</scope>
    <source>
        <strain evidence="6">kam1</strain>
    </source>
</reference>
<keyword evidence="2" id="KW-1133">Transmembrane helix</keyword>
<keyword evidence="2" id="KW-0472">Membrane</keyword>
<sequence length="238" mass="27220">MKPFKTTWSIPPKPSFAFPTQKGSISDGKELKTPAQEPVANEQKPNSTTLPVNGQSENLSDPHRYWKAAISRLPPEKRELAWEWYMEHCQGEKPLDTLPGLLLLLEANAAYLDTIPKEVSRLLQSLPTQISTRDEENREAMKNFIGYLENYQKQIEEIIHTLADSHQEITKIVVEESKKSKSPSNQDELLKRLLGIVETLEKKKHLLRIWAVWFLLGIGFLGGASLFFILKIVFPKIF</sequence>
<name>A0A0C1UPW5_9BACT</name>
<feature type="transmembrane region" description="Helical" evidence="2">
    <location>
        <begin position="210"/>
        <end position="234"/>
    </location>
</feature>
<dbReference type="RefSeq" id="WP_039722218.1">
    <property type="nucleotide sequence ID" value="NZ_CP037899.1"/>
</dbReference>
<protein>
    <submittedName>
        <fullName evidence="4">Uncharacterized protein</fullName>
    </submittedName>
</protein>
<dbReference type="Proteomes" id="UP000031594">
    <property type="component" value="Unassembled WGS sequence"/>
</dbReference>
<reference evidence="4" key="2">
    <citation type="journal article" date="2019" name="BMC Genomics">
        <title>Complete genome sequence analysis of the thermoacidophilic verrucomicrobial methanotroph 'Candidatus Methylacidiphilum kamchatkense' strain Kam1 and comparison with its closest relatives.</title>
        <authorList>
            <person name="Kruse T."/>
            <person name="Ratnadevi C.M."/>
            <person name="Erikstad H.A."/>
            <person name="Birkeland N.K."/>
        </authorList>
    </citation>
    <scope>NUCLEOTIDE SEQUENCE</scope>
    <source>
        <strain evidence="4">Kam1</strain>
    </source>
</reference>
<dbReference type="EMBL" id="JQNX01000010">
    <property type="protein sequence ID" value="KIE57843.1"/>
    <property type="molecule type" value="Genomic_DNA"/>
</dbReference>
<proteinExistence type="predicted"/>
<evidence type="ECO:0000313" key="4">
    <source>
        <dbReference type="EMBL" id="QDQ41466.1"/>
    </source>
</evidence>
<dbReference type="EMBL" id="CP037899">
    <property type="protein sequence ID" value="QDQ41466.1"/>
    <property type="molecule type" value="Genomic_DNA"/>
</dbReference>
<evidence type="ECO:0000313" key="3">
    <source>
        <dbReference type="EMBL" id="KIE57843.1"/>
    </source>
</evidence>
<reference evidence="3 5" key="1">
    <citation type="submission" date="2014-08" db="EMBL/GenBank/DDBJ databases">
        <title>Methylacidiphilum kamchatkense strain Kam1 draft genome sequence.</title>
        <authorList>
            <person name="Birkeland N.-K."/>
            <person name="Erikstad H.A."/>
        </authorList>
    </citation>
    <scope>NUCLEOTIDE SEQUENCE [LARGE SCALE GENOMIC DNA]</scope>
    <source>
        <strain evidence="3 5">Kam1</strain>
    </source>
</reference>
<evidence type="ECO:0000256" key="1">
    <source>
        <dbReference type="SAM" id="MobiDB-lite"/>
    </source>
</evidence>
<accession>A0A0C1UPW5</accession>
<gene>
    <name evidence="3" type="ORF">A946_11040</name>
    <name evidence="4" type="ORF">kam1_210</name>
</gene>